<reference evidence="3" key="1">
    <citation type="submission" date="2023-10" db="EMBL/GenBank/DDBJ databases">
        <authorList>
            <person name="Chen Y."/>
            <person name="Shah S."/>
            <person name="Dougan E. K."/>
            <person name="Thang M."/>
            <person name="Chan C."/>
        </authorList>
    </citation>
    <scope>NUCLEOTIDE SEQUENCE [LARGE SCALE GENOMIC DNA]</scope>
</reference>
<keyword evidence="4" id="KW-1185">Reference proteome</keyword>
<gene>
    <name evidence="3" type="ORF">PCOR1329_LOCUS45009</name>
</gene>
<feature type="compositionally biased region" description="Basic and acidic residues" evidence="2">
    <location>
        <begin position="119"/>
        <end position="135"/>
    </location>
</feature>
<dbReference type="EMBL" id="CAUYUJ010015408">
    <property type="protein sequence ID" value="CAK0853607.1"/>
    <property type="molecule type" value="Genomic_DNA"/>
</dbReference>
<sequence>MTADARAPWCYVLGSEECGAAKKSNVTQSMYWRLCNMSTASIPSEQVVEKAKTEWKHAFAQNQKDDLAAKRKQDMYNRVSNLSKTMNNDSREDEKESNASAREEKETLKKAADSQQQQSKEDLKKAKERAKKSAQDEAAAAAKVEELLNNRSKSESLLKNDRSKSKTPPDNSTTGNKSNTSVKAKREVTTTTKKPEVPAPPEEVKPSLYCFALMMPFGYEPELLLAQMDQRLDRDALMQCHRRTLRETLAPEIPEEVLAQTCEELKEITAVLKKMREERERERRAKLVEEIWEASERGDFSDMHRLRIQYQEIISQINEATTKLTDTIKVGGWFLNNGKTNHLLDLKGRGSYARARRDLFDEDYDQRDQALRKLVLKNSQEIRDLMHQTGDFWLAPATSKPFAAGLGAGKEYGKAVRAAGKKHGLGSSHVHKSSKQVIREFVEATNHTKGNILVEEMILAFKVQETYKREGLDAGDRLGKISFALNPTPCLQAKPANHEVGEQAMEAVKVYEVMKLKTAITIGLQSINGKKATGPGPKTALERSVESTLRRR</sequence>
<comment type="caution">
    <text evidence="3">The sequence shown here is derived from an EMBL/GenBank/DDBJ whole genome shotgun (WGS) entry which is preliminary data.</text>
</comment>
<evidence type="ECO:0000256" key="1">
    <source>
        <dbReference type="SAM" id="Coils"/>
    </source>
</evidence>
<protein>
    <submittedName>
        <fullName evidence="3">Uncharacterized protein</fullName>
    </submittedName>
</protein>
<feature type="compositionally biased region" description="Basic and acidic residues" evidence="2">
    <location>
        <begin position="540"/>
        <end position="552"/>
    </location>
</feature>
<feature type="compositionally biased region" description="Basic and acidic residues" evidence="2">
    <location>
        <begin position="89"/>
        <end position="112"/>
    </location>
</feature>
<keyword evidence="1" id="KW-0175">Coiled coil</keyword>
<feature type="region of interest" description="Disordered" evidence="2">
    <location>
        <begin position="81"/>
        <end position="202"/>
    </location>
</feature>
<name>A0ABN9U4Y4_9DINO</name>
<evidence type="ECO:0000313" key="3">
    <source>
        <dbReference type="EMBL" id="CAK0853607.1"/>
    </source>
</evidence>
<feature type="compositionally biased region" description="Polar residues" evidence="2">
    <location>
        <begin position="166"/>
        <end position="182"/>
    </location>
</feature>
<feature type="coiled-coil region" evidence="1">
    <location>
        <begin position="258"/>
        <end position="323"/>
    </location>
</feature>
<dbReference type="Proteomes" id="UP001189429">
    <property type="component" value="Unassembled WGS sequence"/>
</dbReference>
<feature type="region of interest" description="Disordered" evidence="2">
    <location>
        <begin position="527"/>
        <end position="552"/>
    </location>
</feature>
<evidence type="ECO:0000256" key="2">
    <source>
        <dbReference type="SAM" id="MobiDB-lite"/>
    </source>
</evidence>
<organism evidence="3 4">
    <name type="scientific">Prorocentrum cordatum</name>
    <dbReference type="NCBI Taxonomy" id="2364126"/>
    <lineage>
        <taxon>Eukaryota</taxon>
        <taxon>Sar</taxon>
        <taxon>Alveolata</taxon>
        <taxon>Dinophyceae</taxon>
        <taxon>Prorocentrales</taxon>
        <taxon>Prorocentraceae</taxon>
        <taxon>Prorocentrum</taxon>
    </lineage>
</organism>
<feature type="compositionally biased region" description="Basic and acidic residues" evidence="2">
    <location>
        <begin position="143"/>
        <end position="164"/>
    </location>
</feature>
<feature type="compositionally biased region" description="Basic and acidic residues" evidence="2">
    <location>
        <begin position="184"/>
        <end position="196"/>
    </location>
</feature>
<evidence type="ECO:0000313" key="4">
    <source>
        <dbReference type="Proteomes" id="UP001189429"/>
    </source>
</evidence>
<proteinExistence type="predicted"/>
<accession>A0ABN9U4Y4</accession>